<keyword evidence="2" id="KW-1185">Reference proteome</keyword>
<dbReference type="EMBL" id="REGN01014040">
    <property type="protein sequence ID" value="RMZ93145.1"/>
    <property type="molecule type" value="Genomic_DNA"/>
</dbReference>
<name>A0A3M7P210_BRAPC</name>
<evidence type="ECO:0000313" key="2">
    <source>
        <dbReference type="Proteomes" id="UP000276133"/>
    </source>
</evidence>
<reference evidence="1 2" key="1">
    <citation type="journal article" date="2018" name="Sci. Rep.">
        <title>Genomic signatures of local adaptation to the degree of environmental predictability in rotifers.</title>
        <authorList>
            <person name="Franch-Gras L."/>
            <person name="Hahn C."/>
            <person name="Garcia-Roger E.M."/>
            <person name="Carmona M.J."/>
            <person name="Serra M."/>
            <person name="Gomez A."/>
        </authorList>
    </citation>
    <scope>NUCLEOTIDE SEQUENCE [LARGE SCALE GENOMIC DNA]</scope>
    <source>
        <strain evidence="1">HYR1</strain>
    </source>
</reference>
<dbReference type="AlphaFoldDB" id="A0A3M7P210"/>
<gene>
    <name evidence="1" type="ORF">BpHYR1_051386</name>
</gene>
<proteinExistence type="predicted"/>
<protein>
    <submittedName>
        <fullName evidence="1">Uncharacterized protein</fullName>
    </submittedName>
</protein>
<accession>A0A3M7P210</accession>
<organism evidence="1 2">
    <name type="scientific">Brachionus plicatilis</name>
    <name type="common">Marine rotifer</name>
    <name type="synonym">Brachionus muelleri</name>
    <dbReference type="NCBI Taxonomy" id="10195"/>
    <lineage>
        <taxon>Eukaryota</taxon>
        <taxon>Metazoa</taxon>
        <taxon>Spiralia</taxon>
        <taxon>Gnathifera</taxon>
        <taxon>Rotifera</taxon>
        <taxon>Eurotatoria</taxon>
        <taxon>Monogononta</taxon>
        <taxon>Pseudotrocha</taxon>
        <taxon>Ploima</taxon>
        <taxon>Brachionidae</taxon>
        <taxon>Brachionus</taxon>
    </lineage>
</organism>
<comment type="caution">
    <text evidence="1">The sequence shown here is derived from an EMBL/GenBank/DDBJ whole genome shotgun (WGS) entry which is preliminary data.</text>
</comment>
<sequence length="182" mass="21775">MSLVLKLRIPKNLEDDLKSMEQYFECDHCNENNLITELITNCVPSNELDSYVDSLHKSFENDDIRQKLELIKQGEQDTSNLVCFNRSWIENYNFYFLNVKKVNSQSNETIYKVVFFYYDHTLKPTLFSSCKSYFNILSSSKFTYNQLKCYFFFKFAEYAKKFCPSVNFFFSEEIKHLDLQIN</sequence>
<dbReference type="Proteomes" id="UP000276133">
    <property type="component" value="Unassembled WGS sequence"/>
</dbReference>
<dbReference type="OrthoDB" id="10384525at2759"/>
<evidence type="ECO:0000313" key="1">
    <source>
        <dbReference type="EMBL" id="RMZ93145.1"/>
    </source>
</evidence>